<dbReference type="Gene3D" id="3.50.70.10">
    <property type="match status" value="1"/>
</dbReference>
<gene>
    <name evidence="2" type="ORF">QTG54_014456</name>
</gene>
<dbReference type="InterPro" id="IPR036298">
    <property type="entry name" value="Chalcone_isomerase_sf"/>
</dbReference>
<dbReference type="InterPro" id="IPR016088">
    <property type="entry name" value="Chalcone_isomerase_3-sand"/>
</dbReference>
<feature type="compositionally biased region" description="Low complexity" evidence="1">
    <location>
        <begin position="45"/>
        <end position="55"/>
    </location>
</feature>
<evidence type="ECO:0000313" key="2">
    <source>
        <dbReference type="EMBL" id="KAK1734996.1"/>
    </source>
</evidence>
<sequence length="284" mass="30370">MMNSPRLLISRQSHRLFCRSPPSSSSVTSSAPPRSTAHRIVTRPSSSSSSNNSSAAAFSSAQPTAAGTAILLTAAALLFTATTNDAKNNAASLCSVAPRLGAEPTMLSPATEPKTGILFPRLCNGMTFVGCGVRVKYGFVKVYAVGTYMDPLAMSVIKDQSKPQLQKALLDPNYPRTIRIVMNRNLSIEKYTAAIIEALEPRMKGQDLESLEEFKKLNPPVDLIQGAEMEMTVRGDTLLYKNAVGGIGQIRSGVFTSALCDVFYGAEAVSPGHLEDVLKGVKKL</sequence>
<feature type="region of interest" description="Disordered" evidence="1">
    <location>
        <begin position="17"/>
        <end position="55"/>
    </location>
</feature>
<evidence type="ECO:0000313" key="3">
    <source>
        <dbReference type="Proteomes" id="UP001224775"/>
    </source>
</evidence>
<comment type="caution">
    <text evidence="2">The sequence shown here is derived from an EMBL/GenBank/DDBJ whole genome shotgun (WGS) entry which is preliminary data.</text>
</comment>
<dbReference type="Proteomes" id="UP001224775">
    <property type="component" value="Unassembled WGS sequence"/>
</dbReference>
<proteinExistence type="predicted"/>
<feature type="compositionally biased region" description="Low complexity" evidence="1">
    <location>
        <begin position="19"/>
        <end position="35"/>
    </location>
</feature>
<dbReference type="EMBL" id="JATAAI010000036">
    <property type="protein sequence ID" value="KAK1734996.1"/>
    <property type="molecule type" value="Genomic_DNA"/>
</dbReference>
<organism evidence="2 3">
    <name type="scientific">Skeletonema marinoi</name>
    <dbReference type="NCBI Taxonomy" id="267567"/>
    <lineage>
        <taxon>Eukaryota</taxon>
        <taxon>Sar</taxon>
        <taxon>Stramenopiles</taxon>
        <taxon>Ochrophyta</taxon>
        <taxon>Bacillariophyta</taxon>
        <taxon>Coscinodiscophyceae</taxon>
        <taxon>Thalassiosirophycidae</taxon>
        <taxon>Thalassiosirales</taxon>
        <taxon>Skeletonemataceae</taxon>
        <taxon>Skeletonema</taxon>
        <taxon>Skeletonema marinoi-dohrnii complex</taxon>
    </lineage>
</organism>
<evidence type="ECO:0000256" key="1">
    <source>
        <dbReference type="SAM" id="MobiDB-lite"/>
    </source>
</evidence>
<keyword evidence="3" id="KW-1185">Reference proteome</keyword>
<accession>A0AAD9D5N5</accession>
<dbReference type="AlphaFoldDB" id="A0AAD9D5N5"/>
<dbReference type="GO" id="GO:0016872">
    <property type="term" value="F:intramolecular lyase activity"/>
    <property type="evidence" value="ECO:0007669"/>
    <property type="project" value="InterPro"/>
</dbReference>
<reference evidence="2" key="1">
    <citation type="submission" date="2023-06" db="EMBL/GenBank/DDBJ databases">
        <title>Survivors Of The Sea: Transcriptome response of Skeletonema marinoi to long-term dormancy.</title>
        <authorList>
            <person name="Pinder M.I.M."/>
            <person name="Kourtchenko O."/>
            <person name="Robertson E.K."/>
            <person name="Larsson T."/>
            <person name="Maumus F."/>
            <person name="Osuna-Cruz C.M."/>
            <person name="Vancaester E."/>
            <person name="Stenow R."/>
            <person name="Vandepoele K."/>
            <person name="Ploug H."/>
            <person name="Bruchert V."/>
            <person name="Godhe A."/>
            <person name="Topel M."/>
        </authorList>
    </citation>
    <scope>NUCLEOTIDE SEQUENCE</scope>
    <source>
        <strain evidence="2">R05AC</strain>
    </source>
</reference>
<keyword evidence="2" id="KW-0413">Isomerase</keyword>
<dbReference type="PANTHER" id="PTHR47698:SF2">
    <property type="entry name" value="FATTY-ACID-BINDING PROTEIN 3, CHLOROPLASTIC"/>
    <property type="match status" value="1"/>
</dbReference>
<protein>
    <submittedName>
        <fullName evidence="2">Chalcone isomerase domain-containing protein</fullName>
    </submittedName>
</protein>
<name>A0AAD9D5N5_9STRA</name>
<dbReference type="SUPFAM" id="SSF54626">
    <property type="entry name" value="Chalcone isomerase"/>
    <property type="match status" value="1"/>
</dbReference>
<dbReference type="PANTHER" id="PTHR47698">
    <property type="entry name" value="FATTY-ACID-BINDING PROTEIN 3, CHLOROPLASTIC"/>
    <property type="match status" value="1"/>
</dbReference>